<reference evidence="1" key="2">
    <citation type="journal article" date="2015" name="Fish Shellfish Immunol.">
        <title>Early steps in the European eel (Anguilla anguilla)-Vibrio vulnificus interaction in the gills: Role of the RtxA13 toxin.</title>
        <authorList>
            <person name="Callol A."/>
            <person name="Pajuelo D."/>
            <person name="Ebbesson L."/>
            <person name="Teles M."/>
            <person name="MacKenzie S."/>
            <person name="Amaro C."/>
        </authorList>
    </citation>
    <scope>NUCLEOTIDE SEQUENCE</scope>
</reference>
<sequence>MLPIGLSDIPGEGHGEAVLPKVHGCLHTQVLPTSPH</sequence>
<dbReference type="EMBL" id="GBXM01039312">
    <property type="protein sequence ID" value="JAH69265.1"/>
    <property type="molecule type" value="Transcribed_RNA"/>
</dbReference>
<evidence type="ECO:0000313" key="1">
    <source>
        <dbReference type="EMBL" id="JAH69265.1"/>
    </source>
</evidence>
<proteinExistence type="predicted"/>
<organism evidence="1">
    <name type="scientific">Anguilla anguilla</name>
    <name type="common">European freshwater eel</name>
    <name type="synonym">Muraena anguilla</name>
    <dbReference type="NCBI Taxonomy" id="7936"/>
    <lineage>
        <taxon>Eukaryota</taxon>
        <taxon>Metazoa</taxon>
        <taxon>Chordata</taxon>
        <taxon>Craniata</taxon>
        <taxon>Vertebrata</taxon>
        <taxon>Euteleostomi</taxon>
        <taxon>Actinopterygii</taxon>
        <taxon>Neopterygii</taxon>
        <taxon>Teleostei</taxon>
        <taxon>Anguilliformes</taxon>
        <taxon>Anguillidae</taxon>
        <taxon>Anguilla</taxon>
    </lineage>
</organism>
<name>A0A0E9UVR3_ANGAN</name>
<accession>A0A0E9UVR3</accession>
<reference evidence="1" key="1">
    <citation type="submission" date="2014-11" db="EMBL/GenBank/DDBJ databases">
        <authorList>
            <person name="Amaro Gonzalez C."/>
        </authorList>
    </citation>
    <scope>NUCLEOTIDE SEQUENCE</scope>
</reference>
<protein>
    <submittedName>
        <fullName evidence="1">Uncharacterized protein</fullName>
    </submittedName>
</protein>
<dbReference type="AlphaFoldDB" id="A0A0E9UVR3"/>